<keyword evidence="2" id="KW-1185">Reference proteome</keyword>
<proteinExistence type="predicted"/>
<organism evidence="1 2">
    <name type="scientific">Allokutzneria albata</name>
    <name type="common">Kibdelosporangium albatum</name>
    <dbReference type="NCBI Taxonomy" id="211114"/>
    <lineage>
        <taxon>Bacteria</taxon>
        <taxon>Bacillati</taxon>
        <taxon>Actinomycetota</taxon>
        <taxon>Actinomycetes</taxon>
        <taxon>Pseudonocardiales</taxon>
        <taxon>Pseudonocardiaceae</taxon>
        <taxon>Allokutzneria</taxon>
    </lineage>
</organism>
<name>A0A1H0D9T6_ALLAB</name>
<accession>A0A1H0D9T6</accession>
<dbReference type="AlphaFoldDB" id="A0A1H0D9T6"/>
<gene>
    <name evidence="1" type="ORF">SAMN04489726_7673</name>
</gene>
<dbReference type="Proteomes" id="UP000183376">
    <property type="component" value="Chromosome I"/>
</dbReference>
<reference evidence="1 2" key="1">
    <citation type="submission" date="2016-10" db="EMBL/GenBank/DDBJ databases">
        <authorList>
            <person name="de Groot N.N."/>
        </authorList>
    </citation>
    <scope>NUCLEOTIDE SEQUENCE [LARGE SCALE GENOMIC DNA]</scope>
    <source>
        <strain evidence="1 2">DSM 44149</strain>
    </source>
</reference>
<protein>
    <submittedName>
        <fullName evidence="1">Uncharacterized protein</fullName>
    </submittedName>
</protein>
<evidence type="ECO:0000313" key="2">
    <source>
        <dbReference type="Proteomes" id="UP000183376"/>
    </source>
</evidence>
<evidence type="ECO:0000313" key="1">
    <source>
        <dbReference type="EMBL" id="SDN66900.1"/>
    </source>
</evidence>
<dbReference type="EMBL" id="LT629701">
    <property type="protein sequence ID" value="SDN66900.1"/>
    <property type="molecule type" value="Genomic_DNA"/>
</dbReference>
<sequence>MNLGSSYGLPLSAIRHHGHTSNFTLHEFGRIREMGRFVTALRSIRHAVGAVLGSALVQADHGRRHSVHRLNALVHPTEATGFAAPGHAGPLEGEDIRATLLRGSQ</sequence>